<evidence type="ECO:0000313" key="2">
    <source>
        <dbReference type="EMBL" id="MFC4608757.1"/>
    </source>
</evidence>
<dbReference type="PANTHER" id="PTHR48079:SF6">
    <property type="entry name" value="NAD(P)-BINDING DOMAIN-CONTAINING PROTEIN-RELATED"/>
    <property type="match status" value="1"/>
</dbReference>
<proteinExistence type="predicted"/>
<dbReference type="Pfam" id="PF01073">
    <property type="entry name" value="3Beta_HSD"/>
    <property type="match status" value="1"/>
</dbReference>
<accession>A0ABV9G3X2</accession>
<protein>
    <submittedName>
        <fullName evidence="2">NAD-dependent epimerase/dehydratase family protein</fullName>
    </submittedName>
</protein>
<dbReference type="InterPro" id="IPR051783">
    <property type="entry name" value="NAD(P)-dependent_oxidoreduct"/>
</dbReference>
<sequence length="344" mass="37251">MKALVTGASGFLGSHIVDACVRVGDDVRVLVREGSDLSYLRTVPGVEFAYGDLRDAASLRQAMDGIDVVHHSAARVTDRGTRAQFWDENVAGTKRLLSTARAAGARRFVFISSPSALMGIRGGDQLDIDESEPFPARHLNLYSETKAAAEPLVLAADRTDFTTVALRPRAVWGPRDHSGFMPRLIAKMMTGSLPDLSGGRRVYASLCYCENAADACVRAARADGVGGRAYFIADQQPVEIWSMLALLAERFGGKPPTKQVSHGLLRALAFTADMVWKLPPLAKHSSPPLSRYTLALLTRSATYDTSAARRDLTPPLVDHDAGMAQLEAWIDSIGGVNEFVRKVK</sequence>
<evidence type="ECO:0000259" key="1">
    <source>
        <dbReference type="Pfam" id="PF01073"/>
    </source>
</evidence>
<keyword evidence="3" id="KW-1185">Reference proteome</keyword>
<comment type="caution">
    <text evidence="2">The sequence shown here is derived from an EMBL/GenBank/DDBJ whole genome shotgun (WGS) entry which is preliminary data.</text>
</comment>
<feature type="domain" description="3-beta hydroxysteroid dehydrogenase/isomerase" evidence="1">
    <location>
        <begin position="4"/>
        <end position="256"/>
    </location>
</feature>
<dbReference type="EMBL" id="JBHSFE010000010">
    <property type="protein sequence ID" value="MFC4608757.1"/>
    <property type="molecule type" value="Genomic_DNA"/>
</dbReference>
<gene>
    <name evidence="2" type="ORF">ACFO9E_13135</name>
</gene>
<dbReference type="Proteomes" id="UP001595993">
    <property type="component" value="Unassembled WGS sequence"/>
</dbReference>
<dbReference type="InterPro" id="IPR002225">
    <property type="entry name" value="3Beta_OHSteriod_DH/Estase"/>
</dbReference>
<organism evidence="2 3">
    <name type="scientific">Streptomyces maoxianensis</name>
    <dbReference type="NCBI Taxonomy" id="1459942"/>
    <lineage>
        <taxon>Bacteria</taxon>
        <taxon>Bacillati</taxon>
        <taxon>Actinomycetota</taxon>
        <taxon>Actinomycetes</taxon>
        <taxon>Kitasatosporales</taxon>
        <taxon>Streptomycetaceae</taxon>
        <taxon>Streptomyces</taxon>
    </lineage>
</organism>
<name>A0ABV9G3X2_9ACTN</name>
<evidence type="ECO:0000313" key="3">
    <source>
        <dbReference type="Proteomes" id="UP001595993"/>
    </source>
</evidence>
<dbReference type="InterPro" id="IPR036291">
    <property type="entry name" value="NAD(P)-bd_dom_sf"/>
</dbReference>
<dbReference type="PANTHER" id="PTHR48079">
    <property type="entry name" value="PROTEIN YEEZ"/>
    <property type="match status" value="1"/>
</dbReference>
<dbReference type="Gene3D" id="3.40.50.720">
    <property type="entry name" value="NAD(P)-binding Rossmann-like Domain"/>
    <property type="match status" value="1"/>
</dbReference>
<reference evidence="3" key="1">
    <citation type="journal article" date="2019" name="Int. J. Syst. Evol. Microbiol.">
        <title>The Global Catalogue of Microorganisms (GCM) 10K type strain sequencing project: providing services to taxonomists for standard genome sequencing and annotation.</title>
        <authorList>
            <consortium name="The Broad Institute Genomics Platform"/>
            <consortium name="The Broad Institute Genome Sequencing Center for Infectious Disease"/>
            <person name="Wu L."/>
            <person name="Ma J."/>
        </authorList>
    </citation>
    <scope>NUCLEOTIDE SEQUENCE [LARGE SCALE GENOMIC DNA]</scope>
    <source>
        <strain evidence="3">CGMCC 4.7139</strain>
    </source>
</reference>
<dbReference type="RefSeq" id="WP_381194635.1">
    <property type="nucleotide sequence ID" value="NZ_JBHSFE010000010.1"/>
</dbReference>
<dbReference type="SUPFAM" id="SSF51735">
    <property type="entry name" value="NAD(P)-binding Rossmann-fold domains"/>
    <property type="match status" value="1"/>
</dbReference>